<dbReference type="PANTHER" id="PTHR24373">
    <property type="entry name" value="SLIT RELATED LEUCINE-RICH REPEAT NEURONAL PROTEIN"/>
    <property type="match status" value="1"/>
</dbReference>
<organism evidence="4 5">
    <name type="scientific">Oncorhynchus mykiss</name>
    <name type="common">Rainbow trout</name>
    <name type="synonym">Salmo gairdneri</name>
    <dbReference type="NCBI Taxonomy" id="8022"/>
    <lineage>
        <taxon>Eukaryota</taxon>
        <taxon>Metazoa</taxon>
        <taxon>Chordata</taxon>
        <taxon>Craniata</taxon>
        <taxon>Vertebrata</taxon>
        <taxon>Euteleostomi</taxon>
        <taxon>Actinopterygii</taxon>
        <taxon>Neopterygii</taxon>
        <taxon>Teleostei</taxon>
        <taxon>Protacanthopterygii</taxon>
        <taxon>Salmoniformes</taxon>
        <taxon>Salmonidae</taxon>
        <taxon>Salmoninae</taxon>
        <taxon>Oncorhynchus</taxon>
    </lineage>
</organism>
<dbReference type="InterPro" id="IPR050328">
    <property type="entry name" value="Dev_Immune_Receptor"/>
</dbReference>
<dbReference type="Pfam" id="PF00560">
    <property type="entry name" value="LRR_1"/>
    <property type="match status" value="2"/>
</dbReference>
<dbReference type="Gene3D" id="3.80.10.10">
    <property type="entry name" value="Ribonuclease Inhibitor"/>
    <property type="match status" value="1"/>
</dbReference>
<keyword evidence="2" id="KW-0732">Signal</keyword>
<proteinExistence type="predicted"/>
<dbReference type="SUPFAM" id="SSF52058">
    <property type="entry name" value="L domain-like"/>
    <property type="match status" value="1"/>
</dbReference>
<keyword evidence="3" id="KW-0677">Repeat</keyword>
<evidence type="ECO:0000256" key="2">
    <source>
        <dbReference type="ARBA" id="ARBA00022729"/>
    </source>
</evidence>
<evidence type="ECO:0000313" key="5">
    <source>
        <dbReference type="Proteomes" id="UP000193380"/>
    </source>
</evidence>
<dbReference type="GO" id="GO:0005615">
    <property type="term" value="C:extracellular space"/>
    <property type="evidence" value="ECO:0007669"/>
    <property type="project" value="TreeGrafter"/>
</dbReference>
<keyword evidence="1" id="KW-0433">Leucine-rich repeat</keyword>
<dbReference type="EMBL" id="FR924045">
    <property type="protein sequence ID" value="CDQ96087.1"/>
    <property type="molecule type" value="Genomic_DNA"/>
</dbReference>
<dbReference type="SMART" id="SM00369">
    <property type="entry name" value="LRR_TYP"/>
    <property type="match status" value="4"/>
</dbReference>
<dbReference type="STRING" id="8022.A0A060YWW9"/>
<sequence length="166" mass="18595">LRQVNLSQNELTSLPSGLLHLTRVQRLSAAKNKLTSLFDIPNGTNWIGLRKLEELDVSDNCLTSLPSAVLHSFKSLTSLKVCRNRLTSFPDPWACPLKHCRASSNAIESLPNTISIFWRTQLQELDFSDNVIKELPSYIFELEVRLGSTSIASAHWANRVLSCTCN</sequence>
<dbReference type="Proteomes" id="UP000193380">
    <property type="component" value="Unassembled WGS sequence"/>
</dbReference>
<name>A0A060YWW9_ONCMY</name>
<reference evidence="4" key="1">
    <citation type="journal article" date="2014" name="Nat. Commun.">
        <title>The rainbow trout genome provides novel insights into evolution after whole-genome duplication in vertebrates.</title>
        <authorList>
            <person name="Berthelot C."/>
            <person name="Brunet F."/>
            <person name="Chalopin D."/>
            <person name="Juanchich A."/>
            <person name="Bernard M."/>
            <person name="Noel B."/>
            <person name="Bento P."/>
            <person name="Da Silva C."/>
            <person name="Labadie K."/>
            <person name="Alberti A."/>
            <person name="Aury J.M."/>
            <person name="Louis A."/>
            <person name="Dehais P."/>
            <person name="Bardou P."/>
            <person name="Montfort J."/>
            <person name="Klopp C."/>
            <person name="Cabau C."/>
            <person name="Gaspin C."/>
            <person name="Thorgaard G.H."/>
            <person name="Boussaha M."/>
            <person name="Quillet E."/>
            <person name="Guyomard R."/>
            <person name="Galiana D."/>
            <person name="Bobe J."/>
            <person name="Volff J.N."/>
            <person name="Genet C."/>
            <person name="Wincker P."/>
            <person name="Jaillon O."/>
            <person name="Roest Crollius H."/>
            <person name="Guiguen Y."/>
        </authorList>
    </citation>
    <scope>NUCLEOTIDE SEQUENCE [LARGE SCALE GENOMIC DNA]</scope>
</reference>
<evidence type="ECO:0000256" key="1">
    <source>
        <dbReference type="ARBA" id="ARBA00022614"/>
    </source>
</evidence>
<dbReference type="InterPro" id="IPR003591">
    <property type="entry name" value="Leu-rich_rpt_typical-subtyp"/>
</dbReference>
<evidence type="ECO:0000256" key="3">
    <source>
        <dbReference type="ARBA" id="ARBA00022737"/>
    </source>
</evidence>
<dbReference type="PROSITE" id="PS51450">
    <property type="entry name" value="LRR"/>
    <property type="match status" value="2"/>
</dbReference>
<feature type="non-terminal residue" evidence="4">
    <location>
        <position position="1"/>
    </location>
</feature>
<dbReference type="PaxDb" id="8022-A0A060YWW9"/>
<dbReference type="AlphaFoldDB" id="A0A060YWW9"/>
<evidence type="ECO:0000313" key="4">
    <source>
        <dbReference type="EMBL" id="CDQ96087.1"/>
    </source>
</evidence>
<protein>
    <submittedName>
        <fullName evidence="4">Uncharacterized protein</fullName>
    </submittedName>
</protein>
<dbReference type="InterPro" id="IPR032675">
    <property type="entry name" value="LRR_dom_sf"/>
</dbReference>
<reference evidence="4" key="2">
    <citation type="submission" date="2014-03" db="EMBL/GenBank/DDBJ databases">
        <authorList>
            <person name="Genoscope - CEA"/>
        </authorList>
    </citation>
    <scope>NUCLEOTIDE SEQUENCE</scope>
</reference>
<dbReference type="PANTHER" id="PTHR24373:SF370">
    <property type="entry name" value="FISH-LIPS, ISOFORM E"/>
    <property type="match status" value="1"/>
</dbReference>
<dbReference type="InterPro" id="IPR001611">
    <property type="entry name" value="Leu-rich_rpt"/>
</dbReference>
<accession>A0A060YWW9</accession>
<dbReference type="SMART" id="SM00364">
    <property type="entry name" value="LRR_BAC"/>
    <property type="match status" value="2"/>
</dbReference>
<dbReference type="GO" id="GO:0031012">
    <property type="term" value="C:extracellular matrix"/>
    <property type="evidence" value="ECO:0007669"/>
    <property type="project" value="TreeGrafter"/>
</dbReference>
<gene>
    <name evidence="4" type="ORF">GSONMT00014982001</name>
</gene>